<comment type="caution">
    <text evidence="1">The sequence shown here is derived from an EMBL/GenBank/DDBJ whole genome shotgun (WGS) entry which is preliminary data.</text>
</comment>
<sequence>MSTEVVCKTKILLTSNNYSLWLLPIEAKLHKLKALQIVTRDLLCPDPEKDKDKSCLYVKINSDAYAKIVQHLTL</sequence>
<dbReference type="AlphaFoldDB" id="A0A2N5UWU3"/>
<protein>
    <recommendedName>
        <fullName evidence="3">DUF4219 domain-containing protein</fullName>
    </recommendedName>
</protein>
<dbReference type="EMBL" id="PGCI01000081">
    <property type="protein sequence ID" value="PLW42157.1"/>
    <property type="molecule type" value="Genomic_DNA"/>
</dbReference>
<gene>
    <name evidence="1" type="ORF">PCASD_05629</name>
</gene>
<reference evidence="1 2" key="1">
    <citation type="submission" date="2017-11" db="EMBL/GenBank/DDBJ databases">
        <title>De novo assembly and phasing of dikaryotic genomes from two isolates of Puccinia coronata f. sp. avenae, the causal agent of oat crown rust.</title>
        <authorList>
            <person name="Miller M.E."/>
            <person name="Zhang Y."/>
            <person name="Omidvar V."/>
            <person name="Sperschneider J."/>
            <person name="Schwessinger B."/>
            <person name="Raley C."/>
            <person name="Palmer J.M."/>
            <person name="Garnica D."/>
            <person name="Upadhyaya N."/>
            <person name="Rathjen J."/>
            <person name="Taylor J.M."/>
            <person name="Park R.F."/>
            <person name="Dodds P.N."/>
            <person name="Hirsch C.D."/>
            <person name="Kianian S.F."/>
            <person name="Figueroa M."/>
        </authorList>
    </citation>
    <scope>NUCLEOTIDE SEQUENCE [LARGE SCALE GENOMIC DNA]</scope>
    <source>
        <strain evidence="1">12SD80</strain>
    </source>
</reference>
<dbReference type="Proteomes" id="UP000235392">
    <property type="component" value="Unassembled WGS sequence"/>
</dbReference>
<organism evidence="1 2">
    <name type="scientific">Puccinia coronata f. sp. avenae</name>
    <dbReference type="NCBI Taxonomy" id="200324"/>
    <lineage>
        <taxon>Eukaryota</taxon>
        <taxon>Fungi</taxon>
        <taxon>Dikarya</taxon>
        <taxon>Basidiomycota</taxon>
        <taxon>Pucciniomycotina</taxon>
        <taxon>Pucciniomycetes</taxon>
        <taxon>Pucciniales</taxon>
        <taxon>Pucciniaceae</taxon>
        <taxon>Puccinia</taxon>
    </lineage>
</organism>
<proteinExistence type="predicted"/>
<name>A0A2N5UWU3_9BASI</name>
<evidence type="ECO:0008006" key="3">
    <source>
        <dbReference type="Google" id="ProtNLM"/>
    </source>
</evidence>
<accession>A0A2N5UWU3</accession>
<evidence type="ECO:0000313" key="2">
    <source>
        <dbReference type="Proteomes" id="UP000235392"/>
    </source>
</evidence>
<evidence type="ECO:0000313" key="1">
    <source>
        <dbReference type="EMBL" id="PLW42157.1"/>
    </source>
</evidence>